<reference evidence="21" key="2">
    <citation type="submission" date="2021-04" db="EMBL/GenBank/DDBJ databases">
        <authorList>
            <person name="Gilroy R."/>
        </authorList>
    </citation>
    <scope>NUCLEOTIDE SEQUENCE</scope>
    <source>
        <strain evidence="21">CHK195-9823</strain>
    </source>
</reference>
<evidence type="ECO:0000313" key="21">
    <source>
        <dbReference type="EMBL" id="HIV37778.1"/>
    </source>
</evidence>
<comment type="subcellular location">
    <subcellularLocation>
        <location evidence="2 17 18">Cytoplasm</location>
    </subcellularLocation>
</comment>
<organism evidence="21 22">
    <name type="scientific">Candidatus Blautia stercorigallinarum</name>
    <dbReference type="NCBI Taxonomy" id="2838501"/>
    <lineage>
        <taxon>Bacteria</taxon>
        <taxon>Bacillati</taxon>
        <taxon>Bacillota</taxon>
        <taxon>Clostridia</taxon>
        <taxon>Lachnospirales</taxon>
        <taxon>Lachnospiraceae</taxon>
        <taxon>Blautia</taxon>
    </lineage>
</organism>
<keyword evidence="11 17" id="KW-0133">Cell shape</keyword>
<dbReference type="GO" id="GO:0009252">
    <property type="term" value="P:peptidoglycan biosynthetic process"/>
    <property type="evidence" value="ECO:0007669"/>
    <property type="project" value="UniProtKB-UniRule"/>
</dbReference>
<dbReference type="Pfam" id="PF08245">
    <property type="entry name" value="Mur_ligase_M"/>
    <property type="match status" value="1"/>
</dbReference>
<dbReference type="GO" id="GO:0071555">
    <property type="term" value="P:cell wall organization"/>
    <property type="evidence" value="ECO:0007669"/>
    <property type="project" value="UniProtKB-KW"/>
</dbReference>
<evidence type="ECO:0000256" key="2">
    <source>
        <dbReference type="ARBA" id="ARBA00004496"/>
    </source>
</evidence>
<dbReference type="Gene3D" id="3.40.50.720">
    <property type="entry name" value="NAD(P)-binding Rossmann-like Domain"/>
    <property type="match status" value="1"/>
</dbReference>
<evidence type="ECO:0000256" key="8">
    <source>
        <dbReference type="ARBA" id="ARBA00022598"/>
    </source>
</evidence>
<keyword evidence="9 17" id="KW-0547">Nucleotide-binding</keyword>
<evidence type="ECO:0000256" key="14">
    <source>
        <dbReference type="ARBA" id="ARBA00030398"/>
    </source>
</evidence>
<name>A0A9D1PCM9_9FIRM</name>
<comment type="function">
    <text evidence="1 17 18">Cell wall formation. Catalyzes the addition of glutamate to the nucleotide precursor UDP-N-acetylmuramoyl-L-alanine (UMA).</text>
</comment>
<dbReference type="InterPro" id="IPR005762">
    <property type="entry name" value="MurD"/>
</dbReference>
<dbReference type="InterPro" id="IPR004101">
    <property type="entry name" value="Mur_ligase_C"/>
</dbReference>
<keyword evidence="10 17" id="KW-0067">ATP-binding</keyword>
<keyword evidence="12 17" id="KW-0573">Peptidoglycan synthesis</keyword>
<keyword evidence="17 18" id="KW-0132">Cell division</keyword>
<dbReference type="SUPFAM" id="SSF53623">
    <property type="entry name" value="MurD-like peptide ligases, catalytic domain"/>
    <property type="match status" value="1"/>
</dbReference>
<proteinExistence type="inferred from homology"/>
<evidence type="ECO:0000256" key="13">
    <source>
        <dbReference type="ARBA" id="ARBA00023316"/>
    </source>
</evidence>
<protein>
    <recommendedName>
        <fullName evidence="6 17">UDP-N-acetylmuramoylalanine--D-glutamate ligase</fullName>
        <ecNumber evidence="5 17">6.3.2.9</ecNumber>
    </recommendedName>
    <alternativeName>
        <fullName evidence="15 17">D-glutamic acid-adding enzyme</fullName>
    </alternativeName>
    <alternativeName>
        <fullName evidence="14 17">UDP-N-acetylmuramoyl-L-alanyl-D-glutamate synthetase</fullName>
    </alternativeName>
</protein>
<evidence type="ECO:0000256" key="11">
    <source>
        <dbReference type="ARBA" id="ARBA00022960"/>
    </source>
</evidence>
<dbReference type="InterPro" id="IPR036565">
    <property type="entry name" value="Mur-like_cat_sf"/>
</dbReference>
<keyword evidence="17 18" id="KW-0131">Cell cycle</keyword>
<dbReference type="GO" id="GO:0005524">
    <property type="term" value="F:ATP binding"/>
    <property type="evidence" value="ECO:0007669"/>
    <property type="project" value="UniProtKB-UniRule"/>
</dbReference>
<evidence type="ECO:0000256" key="10">
    <source>
        <dbReference type="ARBA" id="ARBA00022840"/>
    </source>
</evidence>
<evidence type="ECO:0000256" key="9">
    <source>
        <dbReference type="ARBA" id="ARBA00022741"/>
    </source>
</evidence>
<feature type="binding site" evidence="17">
    <location>
        <begin position="121"/>
        <end position="127"/>
    </location>
    <ligand>
        <name>ATP</name>
        <dbReference type="ChEBI" id="CHEBI:30616"/>
    </ligand>
</feature>
<dbReference type="AlphaFoldDB" id="A0A9D1PCM9"/>
<evidence type="ECO:0000256" key="16">
    <source>
        <dbReference type="ARBA" id="ARBA00047632"/>
    </source>
</evidence>
<comment type="caution">
    <text evidence="21">The sequence shown here is derived from an EMBL/GenBank/DDBJ whole genome shotgun (WGS) entry which is preliminary data.</text>
</comment>
<dbReference type="Pfam" id="PF02875">
    <property type="entry name" value="Mur_ligase_C"/>
    <property type="match status" value="1"/>
</dbReference>
<reference evidence="21" key="1">
    <citation type="journal article" date="2021" name="PeerJ">
        <title>Extensive microbial diversity within the chicken gut microbiome revealed by metagenomics and culture.</title>
        <authorList>
            <person name="Gilroy R."/>
            <person name="Ravi A."/>
            <person name="Getino M."/>
            <person name="Pursley I."/>
            <person name="Horton D.L."/>
            <person name="Alikhan N.F."/>
            <person name="Baker D."/>
            <person name="Gharbi K."/>
            <person name="Hall N."/>
            <person name="Watson M."/>
            <person name="Adriaenssens E.M."/>
            <person name="Foster-Nyarko E."/>
            <person name="Jarju S."/>
            <person name="Secka A."/>
            <person name="Antonio M."/>
            <person name="Oren A."/>
            <person name="Chaudhuri R.R."/>
            <person name="La Ragione R."/>
            <person name="Hildebrand F."/>
            <person name="Pallen M.J."/>
        </authorList>
    </citation>
    <scope>NUCLEOTIDE SEQUENCE</scope>
    <source>
        <strain evidence="21">CHK195-9823</strain>
    </source>
</reference>
<evidence type="ECO:0000256" key="3">
    <source>
        <dbReference type="ARBA" id="ARBA00004752"/>
    </source>
</evidence>
<dbReference type="Pfam" id="PF21799">
    <property type="entry name" value="MurD-like_N"/>
    <property type="match status" value="1"/>
</dbReference>
<evidence type="ECO:0000256" key="4">
    <source>
        <dbReference type="ARBA" id="ARBA00010416"/>
    </source>
</evidence>
<gene>
    <name evidence="17 21" type="primary">murD</name>
    <name evidence="21" type="ORF">H9747_02070</name>
</gene>
<dbReference type="Proteomes" id="UP000886814">
    <property type="component" value="Unassembled WGS sequence"/>
</dbReference>
<dbReference type="NCBIfam" id="TIGR01087">
    <property type="entry name" value="murD"/>
    <property type="match status" value="1"/>
</dbReference>
<dbReference type="EMBL" id="DXIQ01000010">
    <property type="protein sequence ID" value="HIV37778.1"/>
    <property type="molecule type" value="Genomic_DNA"/>
</dbReference>
<dbReference type="PANTHER" id="PTHR43692:SF1">
    <property type="entry name" value="UDP-N-ACETYLMURAMOYLALANINE--D-GLUTAMATE LIGASE"/>
    <property type="match status" value="1"/>
</dbReference>
<feature type="domain" description="Mur ligase C-terminal" evidence="19">
    <location>
        <begin position="319"/>
        <end position="433"/>
    </location>
</feature>
<comment type="pathway">
    <text evidence="3 17 18">Cell wall biogenesis; peptidoglycan biosynthesis.</text>
</comment>
<dbReference type="HAMAP" id="MF_00639">
    <property type="entry name" value="MurD"/>
    <property type="match status" value="1"/>
</dbReference>
<evidence type="ECO:0000256" key="1">
    <source>
        <dbReference type="ARBA" id="ARBA00002734"/>
    </source>
</evidence>
<evidence type="ECO:0000259" key="19">
    <source>
        <dbReference type="Pfam" id="PF02875"/>
    </source>
</evidence>
<accession>A0A9D1PCM9</accession>
<comment type="similarity">
    <text evidence="4 17">Belongs to the MurCDEF family.</text>
</comment>
<feature type="domain" description="Mur ligase central" evidence="20">
    <location>
        <begin position="119"/>
        <end position="297"/>
    </location>
</feature>
<keyword evidence="8 17" id="KW-0436">Ligase</keyword>
<sequence length="461" mass="51261">MNLQRKDLKGKKVLVFGSGISGTGAVKLLARVGAQIILYDGNENLKEEDIRKKLPEGCSCEILLGELPDEVIESLDLAVMSPGVPQDIPPVERLKKKGVRIWGEVELAYQMGKGKVLAVTGTNGKTTTTALLGEIMKAYSDSVFVVGNIGNAYTAAALDTKEDSYVVAEISSFQLETIETFAPEVSAILNITEDHLNRHHTMEEYIRVKELITANQTKEDFCILNYEDPVLRDFAEKCPAAVVFFSSERRLSQGIFLDGDRILLRQDGQETEIVKTGELYLLGRHNYENVMAAAAMAWCAGVPVEIIRKTAMEFRAVPHRIEFVEEINGVAYYNDSKGTNPDAAIKGIQAMERPTLLIGGGYDKESSYEEWIRSFDGKVKYLVLIGQTREKIEKAAHECGFYNTILAENLEEAVKICAEKAEKGDAVLLSPACASWGQFENYEQRGDKFKEYVRNMKKGEN</sequence>
<dbReference type="InterPro" id="IPR036615">
    <property type="entry name" value="Mur_ligase_C_dom_sf"/>
</dbReference>
<dbReference type="EC" id="6.3.2.9" evidence="5 17"/>
<evidence type="ECO:0000256" key="6">
    <source>
        <dbReference type="ARBA" id="ARBA00015655"/>
    </source>
</evidence>
<dbReference type="GO" id="GO:0051301">
    <property type="term" value="P:cell division"/>
    <property type="evidence" value="ECO:0007669"/>
    <property type="project" value="UniProtKB-KW"/>
</dbReference>
<dbReference type="GO" id="GO:0008360">
    <property type="term" value="P:regulation of cell shape"/>
    <property type="evidence" value="ECO:0007669"/>
    <property type="project" value="UniProtKB-KW"/>
</dbReference>
<evidence type="ECO:0000256" key="17">
    <source>
        <dbReference type="HAMAP-Rule" id="MF_00639"/>
    </source>
</evidence>
<dbReference type="PANTHER" id="PTHR43692">
    <property type="entry name" value="UDP-N-ACETYLMURAMOYLALANINE--D-GLUTAMATE LIGASE"/>
    <property type="match status" value="1"/>
</dbReference>
<dbReference type="SUPFAM" id="SSF51984">
    <property type="entry name" value="MurCD N-terminal domain"/>
    <property type="match status" value="1"/>
</dbReference>
<evidence type="ECO:0000256" key="5">
    <source>
        <dbReference type="ARBA" id="ARBA00012212"/>
    </source>
</evidence>
<evidence type="ECO:0000259" key="20">
    <source>
        <dbReference type="Pfam" id="PF08245"/>
    </source>
</evidence>
<keyword evidence="13 17" id="KW-0961">Cell wall biogenesis/degradation</keyword>
<evidence type="ECO:0000256" key="18">
    <source>
        <dbReference type="RuleBase" id="RU003664"/>
    </source>
</evidence>
<evidence type="ECO:0000256" key="12">
    <source>
        <dbReference type="ARBA" id="ARBA00022984"/>
    </source>
</evidence>
<dbReference type="InterPro" id="IPR013221">
    <property type="entry name" value="Mur_ligase_cen"/>
</dbReference>
<dbReference type="Gene3D" id="3.40.1190.10">
    <property type="entry name" value="Mur-like, catalytic domain"/>
    <property type="match status" value="1"/>
</dbReference>
<dbReference type="GO" id="GO:0005737">
    <property type="term" value="C:cytoplasm"/>
    <property type="evidence" value="ECO:0007669"/>
    <property type="project" value="UniProtKB-SubCell"/>
</dbReference>
<keyword evidence="7 17" id="KW-0963">Cytoplasm</keyword>
<dbReference type="GO" id="GO:0008764">
    <property type="term" value="F:UDP-N-acetylmuramoylalanine-D-glutamate ligase activity"/>
    <property type="evidence" value="ECO:0007669"/>
    <property type="project" value="UniProtKB-UniRule"/>
</dbReference>
<dbReference type="Gene3D" id="3.90.190.20">
    <property type="entry name" value="Mur ligase, C-terminal domain"/>
    <property type="match status" value="1"/>
</dbReference>
<evidence type="ECO:0000313" key="22">
    <source>
        <dbReference type="Proteomes" id="UP000886814"/>
    </source>
</evidence>
<dbReference type="SUPFAM" id="SSF53244">
    <property type="entry name" value="MurD-like peptide ligases, peptide-binding domain"/>
    <property type="match status" value="1"/>
</dbReference>
<comment type="catalytic activity">
    <reaction evidence="16 17 18">
        <text>UDP-N-acetyl-alpha-D-muramoyl-L-alanine + D-glutamate + ATP = UDP-N-acetyl-alpha-D-muramoyl-L-alanyl-D-glutamate + ADP + phosphate + H(+)</text>
        <dbReference type="Rhea" id="RHEA:16429"/>
        <dbReference type="ChEBI" id="CHEBI:15378"/>
        <dbReference type="ChEBI" id="CHEBI:29986"/>
        <dbReference type="ChEBI" id="CHEBI:30616"/>
        <dbReference type="ChEBI" id="CHEBI:43474"/>
        <dbReference type="ChEBI" id="CHEBI:83898"/>
        <dbReference type="ChEBI" id="CHEBI:83900"/>
        <dbReference type="ChEBI" id="CHEBI:456216"/>
        <dbReference type="EC" id="6.3.2.9"/>
    </reaction>
</comment>
<evidence type="ECO:0000256" key="15">
    <source>
        <dbReference type="ARBA" id="ARBA00032324"/>
    </source>
</evidence>
<evidence type="ECO:0000256" key="7">
    <source>
        <dbReference type="ARBA" id="ARBA00022490"/>
    </source>
</evidence>